<keyword evidence="3" id="KW-1185">Reference proteome</keyword>
<feature type="region of interest" description="Disordered" evidence="1">
    <location>
        <begin position="1"/>
        <end position="28"/>
    </location>
</feature>
<dbReference type="AlphaFoldDB" id="A0A1Y2BAA7"/>
<accession>A0A1Y2BAA7</accession>
<evidence type="ECO:0000256" key="1">
    <source>
        <dbReference type="SAM" id="MobiDB-lite"/>
    </source>
</evidence>
<evidence type="ECO:0000313" key="2">
    <source>
        <dbReference type="EMBL" id="ORY31450.1"/>
    </source>
</evidence>
<dbReference type="Proteomes" id="UP000193642">
    <property type="component" value="Unassembled WGS sequence"/>
</dbReference>
<gene>
    <name evidence="2" type="ORF">BCR33DRAFT_792204</name>
</gene>
<name>A0A1Y2BAA7_9FUNG</name>
<comment type="caution">
    <text evidence="2">The sequence shown here is derived from an EMBL/GenBank/DDBJ whole genome shotgun (WGS) entry which is preliminary data.</text>
</comment>
<sequence length="197" mass="22235">MSSGSWKRPGRPGNGLSPTNRSWANGPIGDRLMDILRKRLEKGIKTTPAAFKKEADGAEFKNYHTKTLGVVINEMLRKLQRGQSFQDGSLFGMQPLAPVDFNAGSSSNLQQSVADSNENDKDFENEMDEDFDEEFYGLRDLFEVIAPYEINGRRTMVIFVSIVADYEVAVDPSAKSFEYIDFLHTQTRPLCDKQGFY</sequence>
<evidence type="ECO:0000313" key="3">
    <source>
        <dbReference type="Proteomes" id="UP000193642"/>
    </source>
</evidence>
<dbReference type="EMBL" id="MCGO01000077">
    <property type="protein sequence ID" value="ORY31450.1"/>
    <property type="molecule type" value="Genomic_DNA"/>
</dbReference>
<organism evidence="2 3">
    <name type="scientific">Rhizoclosmatium globosum</name>
    <dbReference type="NCBI Taxonomy" id="329046"/>
    <lineage>
        <taxon>Eukaryota</taxon>
        <taxon>Fungi</taxon>
        <taxon>Fungi incertae sedis</taxon>
        <taxon>Chytridiomycota</taxon>
        <taxon>Chytridiomycota incertae sedis</taxon>
        <taxon>Chytridiomycetes</taxon>
        <taxon>Chytridiales</taxon>
        <taxon>Chytriomycetaceae</taxon>
        <taxon>Rhizoclosmatium</taxon>
    </lineage>
</organism>
<reference evidence="2 3" key="1">
    <citation type="submission" date="2016-07" db="EMBL/GenBank/DDBJ databases">
        <title>Pervasive Adenine N6-methylation of Active Genes in Fungi.</title>
        <authorList>
            <consortium name="DOE Joint Genome Institute"/>
            <person name="Mondo S.J."/>
            <person name="Dannebaum R.O."/>
            <person name="Kuo R.C."/>
            <person name="Labutti K."/>
            <person name="Haridas S."/>
            <person name="Kuo A."/>
            <person name="Salamov A."/>
            <person name="Ahrendt S.R."/>
            <person name="Lipzen A."/>
            <person name="Sullivan W."/>
            <person name="Andreopoulos W.B."/>
            <person name="Clum A."/>
            <person name="Lindquist E."/>
            <person name="Daum C."/>
            <person name="Ramamoorthy G.K."/>
            <person name="Gryganskyi A."/>
            <person name="Culley D."/>
            <person name="Magnuson J.K."/>
            <person name="James T.Y."/>
            <person name="O'Malley M.A."/>
            <person name="Stajich J.E."/>
            <person name="Spatafora J.W."/>
            <person name="Visel A."/>
            <person name="Grigoriev I.V."/>
        </authorList>
    </citation>
    <scope>NUCLEOTIDE SEQUENCE [LARGE SCALE GENOMIC DNA]</scope>
    <source>
        <strain evidence="2 3">JEL800</strain>
    </source>
</reference>
<proteinExistence type="predicted"/>
<protein>
    <submittedName>
        <fullName evidence="2">Uncharacterized protein</fullName>
    </submittedName>
</protein>